<feature type="domain" description="Sulfatase N-terminal" evidence="7">
    <location>
        <begin position="36"/>
        <end position="369"/>
    </location>
</feature>
<dbReference type="Proteomes" id="UP000317318">
    <property type="component" value="Chromosome"/>
</dbReference>
<accession>A0A517R4W2</accession>
<evidence type="ECO:0000256" key="3">
    <source>
        <dbReference type="ARBA" id="ARBA00022723"/>
    </source>
</evidence>
<evidence type="ECO:0000256" key="2">
    <source>
        <dbReference type="ARBA" id="ARBA00008779"/>
    </source>
</evidence>
<proteinExistence type="inferred from homology"/>
<keyword evidence="3" id="KW-0479">Metal-binding</keyword>
<dbReference type="AlphaFoldDB" id="A0A517R4W2"/>
<dbReference type="PROSITE" id="PS00149">
    <property type="entry name" value="SULFATASE_2"/>
    <property type="match status" value="1"/>
</dbReference>
<dbReference type="KEGG" id="svp:Pan189_33010"/>
<dbReference type="PANTHER" id="PTHR42693:SF42">
    <property type="entry name" value="ARYLSULFATASE G"/>
    <property type="match status" value="1"/>
</dbReference>
<dbReference type="InterPro" id="IPR024607">
    <property type="entry name" value="Sulfatase_CS"/>
</dbReference>
<dbReference type="Gene3D" id="3.40.720.10">
    <property type="entry name" value="Alkaline Phosphatase, subunit A"/>
    <property type="match status" value="1"/>
</dbReference>
<evidence type="ECO:0000259" key="7">
    <source>
        <dbReference type="Pfam" id="PF00884"/>
    </source>
</evidence>
<dbReference type="Gene3D" id="3.30.1120.10">
    <property type="match status" value="1"/>
</dbReference>
<dbReference type="CDD" id="cd16144">
    <property type="entry name" value="ARS_like"/>
    <property type="match status" value="1"/>
</dbReference>
<dbReference type="PANTHER" id="PTHR42693">
    <property type="entry name" value="ARYLSULFATASE FAMILY MEMBER"/>
    <property type="match status" value="1"/>
</dbReference>
<evidence type="ECO:0000256" key="5">
    <source>
        <dbReference type="ARBA" id="ARBA00022801"/>
    </source>
</evidence>
<evidence type="ECO:0000313" key="8">
    <source>
        <dbReference type="EMBL" id="QDT38902.1"/>
    </source>
</evidence>
<protein>
    <submittedName>
        <fullName evidence="8">Arylsulfatase</fullName>
        <ecNumber evidence="8">3.1.6.1</ecNumber>
    </submittedName>
</protein>
<dbReference type="SUPFAM" id="SSF53649">
    <property type="entry name" value="Alkaline phosphatase-like"/>
    <property type="match status" value="1"/>
</dbReference>
<dbReference type="OrthoDB" id="9783154at2"/>
<reference evidence="8 9" key="1">
    <citation type="submission" date="2019-02" db="EMBL/GenBank/DDBJ databases">
        <title>Deep-cultivation of Planctomycetes and their phenomic and genomic characterization uncovers novel biology.</title>
        <authorList>
            <person name="Wiegand S."/>
            <person name="Jogler M."/>
            <person name="Boedeker C."/>
            <person name="Pinto D."/>
            <person name="Vollmers J."/>
            <person name="Rivas-Marin E."/>
            <person name="Kohn T."/>
            <person name="Peeters S.H."/>
            <person name="Heuer A."/>
            <person name="Rast P."/>
            <person name="Oberbeckmann S."/>
            <person name="Bunk B."/>
            <person name="Jeske O."/>
            <person name="Meyerdierks A."/>
            <person name="Storesund J.E."/>
            <person name="Kallscheuer N."/>
            <person name="Luecker S."/>
            <person name="Lage O.M."/>
            <person name="Pohl T."/>
            <person name="Merkel B.J."/>
            <person name="Hornburger P."/>
            <person name="Mueller R.-W."/>
            <person name="Bruemmer F."/>
            <person name="Labrenz M."/>
            <person name="Spormann A.M."/>
            <person name="Op den Camp H."/>
            <person name="Overmann J."/>
            <person name="Amann R."/>
            <person name="Jetten M.S.M."/>
            <person name="Mascher T."/>
            <person name="Medema M.H."/>
            <person name="Devos D.P."/>
            <person name="Kaster A.-K."/>
            <person name="Ovreas L."/>
            <person name="Rohde M."/>
            <person name="Galperin M.Y."/>
            <person name="Jogler C."/>
        </authorList>
    </citation>
    <scope>NUCLEOTIDE SEQUENCE [LARGE SCALE GENOMIC DNA]</scope>
    <source>
        <strain evidence="8 9">Pan189</strain>
    </source>
</reference>
<evidence type="ECO:0000256" key="6">
    <source>
        <dbReference type="ARBA" id="ARBA00022837"/>
    </source>
</evidence>
<dbReference type="Pfam" id="PF00884">
    <property type="entry name" value="Sulfatase"/>
    <property type="match status" value="1"/>
</dbReference>
<comment type="similarity">
    <text evidence="2">Belongs to the sulfatase family.</text>
</comment>
<keyword evidence="4" id="KW-0732">Signal</keyword>
<dbReference type="EMBL" id="CP036268">
    <property type="protein sequence ID" value="QDT38902.1"/>
    <property type="molecule type" value="Genomic_DNA"/>
</dbReference>
<keyword evidence="9" id="KW-1185">Reference proteome</keyword>
<dbReference type="InterPro" id="IPR000917">
    <property type="entry name" value="Sulfatase_N"/>
</dbReference>
<name>A0A517R4W2_9PLAN</name>
<gene>
    <name evidence="8" type="primary">atsA_29</name>
    <name evidence="8" type="ORF">Pan189_33010</name>
</gene>
<dbReference type="InterPro" id="IPR017850">
    <property type="entry name" value="Alkaline_phosphatase_core_sf"/>
</dbReference>
<evidence type="ECO:0000256" key="4">
    <source>
        <dbReference type="ARBA" id="ARBA00022729"/>
    </source>
</evidence>
<dbReference type="PROSITE" id="PS00523">
    <property type="entry name" value="SULFATASE_1"/>
    <property type="match status" value="1"/>
</dbReference>
<dbReference type="InterPro" id="IPR050738">
    <property type="entry name" value="Sulfatase"/>
</dbReference>
<keyword evidence="6" id="KW-0106">Calcium</keyword>
<sequence>MEAHARNREQIAIITRAIVFCLTLSIGLTTLAADRPNIVVLLADDLGWSDLACYGNEFHETPRIDRLADEGLLFRQAYAPSPVCTPTRAAVLTGRSPARLGMTIWREAAGDPPAYMRRTMIPPVTRKDLPAELDTLAERLQAAGYSTLHVGKWHLGDARNFPENHGFDVNIGGTIWGAPTTFFRPFAGQRKDGRRYVPGLGLGKPGDYLTDRLTDEAIGLIEEVSKRPEPFYLQLWFHTPHLPIEAKADAAEKYRRKATRLGVDLNPTYAAMIASLDENVGRVLDVLEQLEIQDNTLVVFASDNGGFIGDWEDQGQVTTNAPLRSGKGSCYEGGIRVPLIVRGPDIKAGRCETPVVLTDLYPTLLSLTGFDTKMQDHLPGDGVDLAGLMTGNGLSPPKRTLYWHYPHYYATTSPVAAIREGNWKLLHYFTNRRDELFNLEADLSEQENLSSSEASRTERLRMKLLRWLADVDAGLPALNTSR</sequence>
<dbReference type="GO" id="GO:0046872">
    <property type="term" value="F:metal ion binding"/>
    <property type="evidence" value="ECO:0007669"/>
    <property type="project" value="UniProtKB-KW"/>
</dbReference>
<dbReference type="EC" id="3.1.6.1" evidence="8"/>
<dbReference type="GO" id="GO:0004065">
    <property type="term" value="F:arylsulfatase activity"/>
    <property type="evidence" value="ECO:0007669"/>
    <property type="project" value="UniProtKB-EC"/>
</dbReference>
<evidence type="ECO:0000256" key="1">
    <source>
        <dbReference type="ARBA" id="ARBA00001913"/>
    </source>
</evidence>
<dbReference type="RefSeq" id="WP_145364959.1">
    <property type="nucleotide sequence ID" value="NZ_CP036268.1"/>
</dbReference>
<organism evidence="8 9">
    <name type="scientific">Stratiformator vulcanicus</name>
    <dbReference type="NCBI Taxonomy" id="2527980"/>
    <lineage>
        <taxon>Bacteria</taxon>
        <taxon>Pseudomonadati</taxon>
        <taxon>Planctomycetota</taxon>
        <taxon>Planctomycetia</taxon>
        <taxon>Planctomycetales</taxon>
        <taxon>Planctomycetaceae</taxon>
        <taxon>Stratiformator</taxon>
    </lineage>
</organism>
<comment type="cofactor">
    <cofactor evidence="1">
        <name>Ca(2+)</name>
        <dbReference type="ChEBI" id="CHEBI:29108"/>
    </cofactor>
</comment>
<keyword evidence="5 8" id="KW-0378">Hydrolase</keyword>
<evidence type="ECO:0000313" key="9">
    <source>
        <dbReference type="Proteomes" id="UP000317318"/>
    </source>
</evidence>